<gene>
    <name evidence="2" type="ORF">Ahy_A06g030712</name>
</gene>
<keyword evidence="1" id="KW-0812">Transmembrane</keyword>
<proteinExistence type="predicted"/>
<keyword evidence="1" id="KW-0472">Membrane</keyword>
<evidence type="ECO:0000313" key="2">
    <source>
        <dbReference type="EMBL" id="RYR55505.1"/>
    </source>
</evidence>
<reference evidence="2 3" key="1">
    <citation type="submission" date="2019-01" db="EMBL/GenBank/DDBJ databases">
        <title>Sequencing of cultivated peanut Arachis hypogaea provides insights into genome evolution and oil improvement.</title>
        <authorList>
            <person name="Chen X."/>
        </authorList>
    </citation>
    <scope>NUCLEOTIDE SEQUENCE [LARGE SCALE GENOMIC DNA]</scope>
    <source>
        <strain evidence="3">cv. Fuhuasheng</strain>
        <tissue evidence="2">Leaves</tissue>
    </source>
</reference>
<comment type="caution">
    <text evidence="2">The sequence shown here is derived from an EMBL/GenBank/DDBJ whole genome shotgun (WGS) entry which is preliminary data.</text>
</comment>
<keyword evidence="3" id="KW-1185">Reference proteome</keyword>
<name>A0A445CX66_ARAHY</name>
<keyword evidence="1" id="KW-1133">Transmembrane helix</keyword>
<feature type="transmembrane region" description="Helical" evidence="1">
    <location>
        <begin position="120"/>
        <end position="137"/>
    </location>
</feature>
<sequence>MVVMEDDESLEFRKKEMLRLKSKDKEETGPRSAVTTQTMEHSYRTPIHHVVNESVQLHHHHYYLSKSQIYPSNNLSFFEEDKFFLFFNNLMSRNNECYCVLKEIGNILNMGYKTFYLIKNVLRIITLFLNNFILLFYDHKLLISLFLKNSFTSGLKSPQLQMKSSQSNFKENELNVDSIIYIVMNYGIPLGICKLTQKHPDLSHEDMNTQIQVCFKNTLKNISNHRSNYFLSTSTSIIQIFIHKISFIIIDFLEMFFYNYTYYISLNNHNYY</sequence>
<organism evidence="2 3">
    <name type="scientific">Arachis hypogaea</name>
    <name type="common">Peanut</name>
    <dbReference type="NCBI Taxonomy" id="3818"/>
    <lineage>
        <taxon>Eukaryota</taxon>
        <taxon>Viridiplantae</taxon>
        <taxon>Streptophyta</taxon>
        <taxon>Embryophyta</taxon>
        <taxon>Tracheophyta</taxon>
        <taxon>Spermatophyta</taxon>
        <taxon>Magnoliopsida</taxon>
        <taxon>eudicotyledons</taxon>
        <taxon>Gunneridae</taxon>
        <taxon>Pentapetalae</taxon>
        <taxon>rosids</taxon>
        <taxon>fabids</taxon>
        <taxon>Fabales</taxon>
        <taxon>Fabaceae</taxon>
        <taxon>Papilionoideae</taxon>
        <taxon>50 kb inversion clade</taxon>
        <taxon>dalbergioids sensu lato</taxon>
        <taxon>Dalbergieae</taxon>
        <taxon>Pterocarpus clade</taxon>
        <taxon>Arachis</taxon>
    </lineage>
</organism>
<accession>A0A445CX66</accession>
<feature type="transmembrane region" description="Helical" evidence="1">
    <location>
        <begin position="237"/>
        <end position="258"/>
    </location>
</feature>
<dbReference type="Proteomes" id="UP000289738">
    <property type="component" value="Chromosome A06"/>
</dbReference>
<protein>
    <submittedName>
        <fullName evidence="2">Uncharacterized protein</fullName>
    </submittedName>
</protein>
<dbReference type="EMBL" id="SDMP01000006">
    <property type="protein sequence ID" value="RYR55505.1"/>
    <property type="molecule type" value="Genomic_DNA"/>
</dbReference>
<evidence type="ECO:0000313" key="3">
    <source>
        <dbReference type="Proteomes" id="UP000289738"/>
    </source>
</evidence>
<dbReference type="AlphaFoldDB" id="A0A445CX66"/>
<evidence type="ECO:0000256" key="1">
    <source>
        <dbReference type="SAM" id="Phobius"/>
    </source>
</evidence>